<protein>
    <recommendedName>
        <fullName evidence="2">histidine kinase</fullName>
        <ecNumber evidence="2">2.7.13.3</ecNumber>
    </recommendedName>
</protein>
<dbReference type="SMART" id="SM00086">
    <property type="entry name" value="PAC"/>
    <property type="match status" value="1"/>
</dbReference>
<evidence type="ECO:0000256" key="7">
    <source>
        <dbReference type="ARBA" id="ARBA00022643"/>
    </source>
</evidence>
<evidence type="ECO:0000256" key="15">
    <source>
        <dbReference type="ARBA" id="ARBA00023170"/>
    </source>
</evidence>
<accession>A0A4Y5YY65</accession>
<dbReference type="Gene3D" id="3.30.565.10">
    <property type="entry name" value="Histidine kinase-like ATPase, C-terminal domain"/>
    <property type="match status" value="1"/>
</dbReference>
<dbReference type="PROSITE" id="PS50113">
    <property type="entry name" value="PAC"/>
    <property type="match status" value="1"/>
</dbReference>
<keyword evidence="18" id="KW-1185">Reference proteome</keyword>
<keyword evidence="10" id="KW-0547">Nucleotide-binding</keyword>
<dbReference type="GO" id="GO:0004673">
    <property type="term" value="F:protein histidine kinase activity"/>
    <property type="evidence" value="ECO:0007669"/>
    <property type="project" value="UniProtKB-EC"/>
</dbReference>
<evidence type="ECO:0000256" key="5">
    <source>
        <dbReference type="ARBA" id="ARBA00022606"/>
    </source>
</evidence>
<evidence type="ECO:0000256" key="8">
    <source>
        <dbReference type="ARBA" id="ARBA00022679"/>
    </source>
</evidence>
<keyword evidence="3" id="KW-0600">Photoreceptor protein</keyword>
<keyword evidence="14" id="KW-0843">Virulence</keyword>
<dbReference type="SMART" id="SM00911">
    <property type="entry name" value="HWE_HK"/>
    <property type="match status" value="1"/>
</dbReference>
<comment type="catalytic activity">
    <reaction evidence="1">
        <text>ATP + protein L-histidine = ADP + protein N-phospho-L-histidine.</text>
        <dbReference type="EC" id="2.7.13.3"/>
    </reaction>
</comment>
<evidence type="ECO:0000256" key="6">
    <source>
        <dbReference type="ARBA" id="ARBA00022630"/>
    </source>
</evidence>
<evidence type="ECO:0000256" key="2">
    <source>
        <dbReference type="ARBA" id="ARBA00012438"/>
    </source>
</evidence>
<keyword evidence="8" id="KW-0808">Transferase</keyword>
<evidence type="ECO:0000256" key="4">
    <source>
        <dbReference type="ARBA" id="ARBA00022553"/>
    </source>
</evidence>
<dbReference type="InterPro" id="IPR035965">
    <property type="entry name" value="PAS-like_dom_sf"/>
</dbReference>
<gene>
    <name evidence="17" type="ORF">FIV34_00950</name>
</gene>
<dbReference type="AlphaFoldDB" id="A0A4Y5YY65"/>
<keyword evidence="4" id="KW-0597">Phosphoprotein</keyword>
<evidence type="ECO:0000256" key="14">
    <source>
        <dbReference type="ARBA" id="ARBA00023026"/>
    </source>
</evidence>
<dbReference type="RefSeq" id="WP_139978784.1">
    <property type="nucleotide sequence ID" value="NZ_CP041046.1"/>
</dbReference>
<dbReference type="SMART" id="SM00091">
    <property type="entry name" value="PAS"/>
    <property type="match status" value="1"/>
</dbReference>
<keyword evidence="9" id="KW-0677">Repeat</keyword>
<keyword evidence="13" id="KW-0157">Chromophore</keyword>
<organism evidence="17 18">
    <name type="scientific">Luteibacter pinisoli</name>
    <dbReference type="NCBI Taxonomy" id="2589080"/>
    <lineage>
        <taxon>Bacteria</taxon>
        <taxon>Pseudomonadati</taxon>
        <taxon>Pseudomonadota</taxon>
        <taxon>Gammaproteobacteria</taxon>
        <taxon>Lysobacterales</taxon>
        <taxon>Rhodanobacteraceae</taxon>
        <taxon>Luteibacter</taxon>
    </lineage>
</organism>
<keyword evidence="12" id="KW-0067">ATP-binding</keyword>
<dbReference type="GO" id="GO:0005524">
    <property type="term" value="F:ATP binding"/>
    <property type="evidence" value="ECO:0007669"/>
    <property type="project" value="UniProtKB-KW"/>
</dbReference>
<name>A0A4Y5YY65_9GAMM</name>
<dbReference type="SUPFAM" id="SSF55874">
    <property type="entry name" value="ATPase domain of HSP90 chaperone/DNA topoisomerase II/histidine kinase"/>
    <property type="match status" value="1"/>
</dbReference>
<evidence type="ECO:0000313" key="17">
    <source>
        <dbReference type="EMBL" id="QDE37871.1"/>
    </source>
</evidence>
<dbReference type="FunFam" id="3.30.450.20:FF:000099">
    <property type="entry name" value="Sensory box sensor histidine kinase"/>
    <property type="match status" value="1"/>
</dbReference>
<keyword evidence="15" id="KW-0675">Receptor</keyword>
<dbReference type="EC" id="2.7.13.3" evidence="2"/>
<reference evidence="17 18" key="1">
    <citation type="submission" date="2019-06" db="EMBL/GenBank/DDBJ databases">
        <title>A complete genome sequence for Luteibacter pinisoli MAH-14.</title>
        <authorList>
            <person name="Baltrus D.A."/>
        </authorList>
    </citation>
    <scope>NUCLEOTIDE SEQUENCE [LARGE SCALE GENOMIC DNA]</scope>
    <source>
        <strain evidence="17 18">MAH-14</strain>
    </source>
</reference>
<evidence type="ECO:0000313" key="18">
    <source>
        <dbReference type="Proteomes" id="UP000316093"/>
    </source>
</evidence>
<dbReference type="InterPro" id="IPR036890">
    <property type="entry name" value="HATPase_C_sf"/>
</dbReference>
<dbReference type="InterPro" id="IPR000700">
    <property type="entry name" value="PAS-assoc_C"/>
</dbReference>
<keyword evidence="7" id="KW-0288">FMN</keyword>
<dbReference type="InterPro" id="IPR011102">
    <property type="entry name" value="Sig_transdc_His_kinase_HWE"/>
</dbReference>
<dbReference type="InterPro" id="IPR001610">
    <property type="entry name" value="PAC"/>
</dbReference>
<dbReference type="NCBIfam" id="TIGR00229">
    <property type="entry name" value="sensory_box"/>
    <property type="match status" value="1"/>
</dbReference>
<dbReference type="CDD" id="cd00130">
    <property type="entry name" value="PAS"/>
    <property type="match status" value="1"/>
</dbReference>
<evidence type="ECO:0000256" key="3">
    <source>
        <dbReference type="ARBA" id="ARBA00022543"/>
    </source>
</evidence>
<keyword evidence="6" id="KW-0285">Flavoprotein</keyword>
<dbReference type="SUPFAM" id="SSF55785">
    <property type="entry name" value="PYP-like sensor domain (PAS domain)"/>
    <property type="match status" value="1"/>
</dbReference>
<sequence length="352" mass="39130">MSEYASSPLERAIATPDHELREFRELADFAPVMIWRAGVDKRCDWFNKPWLDYTGRSMEEEMGNGWADGVHPDDLDTCLATYAGAFDARQPFSMEYRLRRHDGQYCWLLDNGAPFYRDGHFAGYWGSCIDVTAHRDAQRAQRVLINELNHRVKNTLAVVQAMAVQSFRDERPVADSLARFESRLVALAGAHDLLMVRAWEEVSLSNVVEGTVAPHDPDGTRVHLDGPALMLGPEAAVSVAMALHELLTNAIKYGALSVPAGRVALRWAHVPERHVLRMEWKETGGPTVEPPARRGFGTRFIERVLATQAGGSAKVTFAADGVHCVFEADARARPENSFPPHVDRAGLRSTSS</sequence>
<feature type="domain" description="PAC" evidence="16">
    <location>
        <begin position="92"/>
        <end position="143"/>
    </location>
</feature>
<proteinExistence type="predicted"/>
<dbReference type="OrthoDB" id="9816309at2"/>
<dbReference type="KEGG" id="lpy:FIV34_00950"/>
<evidence type="ECO:0000256" key="9">
    <source>
        <dbReference type="ARBA" id="ARBA00022737"/>
    </source>
</evidence>
<evidence type="ECO:0000259" key="16">
    <source>
        <dbReference type="PROSITE" id="PS50113"/>
    </source>
</evidence>
<dbReference type="PANTHER" id="PTHR41523">
    <property type="entry name" value="TWO-COMPONENT SYSTEM SENSOR PROTEIN"/>
    <property type="match status" value="1"/>
</dbReference>
<evidence type="ECO:0000256" key="13">
    <source>
        <dbReference type="ARBA" id="ARBA00022991"/>
    </source>
</evidence>
<dbReference type="Gene3D" id="3.30.450.20">
    <property type="entry name" value="PAS domain"/>
    <property type="match status" value="1"/>
</dbReference>
<evidence type="ECO:0000256" key="1">
    <source>
        <dbReference type="ARBA" id="ARBA00000085"/>
    </source>
</evidence>
<dbReference type="InterPro" id="IPR013655">
    <property type="entry name" value="PAS_fold_3"/>
</dbReference>
<dbReference type="Pfam" id="PF07536">
    <property type="entry name" value="HWE_HK"/>
    <property type="match status" value="1"/>
</dbReference>
<keyword evidence="5" id="KW-0716">Sensory transduction</keyword>
<dbReference type="EMBL" id="CP041046">
    <property type="protein sequence ID" value="QDE37871.1"/>
    <property type="molecule type" value="Genomic_DNA"/>
</dbReference>
<dbReference type="Proteomes" id="UP000316093">
    <property type="component" value="Chromosome"/>
</dbReference>
<evidence type="ECO:0000256" key="11">
    <source>
        <dbReference type="ARBA" id="ARBA00022777"/>
    </source>
</evidence>
<keyword evidence="11" id="KW-0418">Kinase</keyword>
<dbReference type="PANTHER" id="PTHR41523:SF7">
    <property type="entry name" value="HISTIDINE KINASE"/>
    <property type="match status" value="1"/>
</dbReference>
<dbReference type="Pfam" id="PF08447">
    <property type="entry name" value="PAS_3"/>
    <property type="match status" value="1"/>
</dbReference>
<evidence type="ECO:0000256" key="10">
    <source>
        <dbReference type="ARBA" id="ARBA00022741"/>
    </source>
</evidence>
<dbReference type="GO" id="GO:0009881">
    <property type="term" value="F:photoreceptor activity"/>
    <property type="evidence" value="ECO:0007669"/>
    <property type="project" value="UniProtKB-KW"/>
</dbReference>
<evidence type="ECO:0000256" key="12">
    <source>
        <dbReference type="ARBA" id="ARBA00022840"/>
    </source>
</evidence>
<dbReference type="InterPro" id="IPR000014">
    <property type="entry name" value="PAS"/>
</dbReference>